<dbReference type="SUPFAM" id="SSF47336">
    <property type="entry name" value="ACP-like"/>
    <property type="match status" value="1"/>
</dbReference>
<dbReference type="EMBL" id="JAUSSK010000005">
    <property type="protein sequence ID" value="MDQ0011153.1"/>
    <property type="molecule type" value="Genomic_DNA"/>
</dbReference>
<dbReference type="NCBIfam" id="NF006617">
    <property type="entry name" value="PRK09184.1"/>
    <property type="match status" value="1"/>
</dbReference>
<dbReference type="InterPro" id="IPR009081">
    <property type="entry name" value="PP-bd_ACP"/>
</dbReference>
<accession>A0ABT9T3L1</accession>
<dbReference type="PROSITE" id="PS50075">
    <property type="entry name" value="CARRIER"/>
    <property type="match status" value="1"/>
</dbReference>
<proteinExistence type="predicted"/>
<keyword evidence="3" id="KW-1185">Reference proteome</keyword>
<evidence type="ECO:0000259" key="1">
    <source>
        <dbReference type="PROSITE" id="PS50075"/>
    </source>
</evidence>
<dbReference type="Pfam" id="PF00550">
    <property type="entry name" value="PP-binding"/>
    <property type="match status" value="1"/>
</dbReference>
<evidence type="ECO:0000313" key="2">
    <source>
        <dbReference type="EMBL" id="MDQ0011153.1"/>
    </source>
</evidence>
<dbReference type="Proteomes" id="UP001237737">
    <property type="component" value="Unassembled WGS sequence"/>
</dbReference>
<dbReference type="InterPro" id="IPR036736">
    <property type="entry name" value="ACP-like_sf"/>
</dbReference>
<gene>
    <name evidence="2" type="ORF">J2T07_003363</name>
</gene>
<dbReference type="RefSeq" id="WP_306851412.1">
    <property type="nucleotide sequence ID" value="NZ_JAUSSK010000005.1"/>
</dbReference>
<dbReference type="Gene3D" id="1.10.1200.10">
    <property type="entry name" value="ACP-like"/>
    <property type="match status" value="1"/>
</dbReference>
<reference evidence="2 3" key="1">
    <citation type="submission" date="2023-07" db="EMBL/GenBank/DDBJ databases">
        <title>Sorghum-associated microbial communities from plants grown in Nebraska, USA.</title>
        <authorList>
            <person name="Schachtman D."/>
        </authorList>
    </citation>
    <scope>NUCLEOTIDE SEQUENCE [LARGE SCALE GENOMIC DNA]</scope>
    <source>
        <strain evidence="2 3">CC60</strain>
    </source>
</reference>
<organism evidence="2 3">
    <name type="scientific">Luteibacter jiangsuensis</name>
    <dbReference type="NCBI Taxonomy" id="637577"/>
    <lineage>
        <taxon>Bacteria</taxon>
        <taxon>Pseudomonadati</taxon>
        <taxon>Pseudomonadota</taxon>
        <taxon>Gammaproteobacteria</taxon>
        <taxon>Lysobacterales</taxon>
        <taxon>Rhodanobacteraceae</taxon>
        <taxon>Luteibacter</taxon>
    </lineage>
</organism>
<name>A0ABT9T3L1_9GAMM</name>
<feature type="domain" description="Carrier" evidence="1">
    <location>
        <begin position="1"/>
        <end position="84"/>
    </location>
</feature>
<sequence length="89" mass="9652">MNDLERDIARLIIETLALEHLGVDDIAPDQPLFGQGLGLDSVDALELALALQNRYGLKIASDSRDARRHFETVRSLALYVQASGSACAS</sequence>
<comment type="caution">
    <text evidence="2">The sequence shown here is derived from an EMBL/GenBank/DDBJ whole genome shotgun (WGS) entry which is preliminary data.</text>
</comment>
<protein>
    <submittedName>
        <fullName evidence="2">Acyl carrier protein</fullName>
    </submittedName>
</protein>
<evidence type="ECO:0000313" key="3">
    <source>
        <dbReference type="Proteomes" id="UP001237737"/>
    </source>
</evidence>